<comment type="caution">
    <text evidence="3">The sequence shown here is derived from an EMBL/GenBank/DDBJ whole genome shotgun (WGS) entry which is preliminary data.</text>
</comment>
<dbReference type="Proteomes" id="UP001642360">
    <property type="component" value="Unassembled WGS sequence"/>
</dbReference>
<evidence type="ECO:0000256" key="2">
    <source>
        <dbReference type="SAM" id="Phobius"/>
    </source>
</evidence>
<keyword evidence="2" id="KW-1133">Transmembrane helix</keyword>
<evidence type="ECO:0000313" key="3">
    <source>
        <dbReference type="EMBL" id="CAK9182862.1"/>
    </source>
</evidence>
<keyword evidence="4" id="KW-1185">Reference proteome</keyword>
<dbReference type="AlphaFoldDB" id="A0ABC8UPF9"/>
<proteinExistence type="predicted"/>
<keyword evidence="2" id="KW-0472">Membrane</keyword>
<keyword evidence="2" id="KW-0812">Transmembrane</keyword>
<feature type="transmembrane region" description="Helical" evidence="2">
    <location>
        <begin position="85"/>
        <end position="109"/>
    </location>
</feature>
<accession>A0ABC8UPF9</accession>
<feature type="transmembrane region" description="Helical" evidence="2">
    <location>
        <begin position="53"/>
        <end position="73"/>
    </location>
</feature>
<evidence type="ECO:0000313" key="4">
    <source>
        <dbReference type="Proteomes" id="UP001642360"/>
    </source>
</evidence>
<name>A0ABC8UPF9_9AQUA</name>
<gene>
    <name evidence="3" type="ORF">ILEXP_LOCUS53085</name>
</gene>
<dbReference type="EMBL" id="CAUOFW020008458">
    <property type="protein sequence ID" value="CAK9182862.1"/>
    <property type="molecule type" value="Genomic_DNA"/>
</dbReference>
<feature type="region of interest" description="Disordered" evidence="1">
    <location>
        <begin position="113"/>
        <end position="137"/>
    </location>
</feature>
<sequence>MFFIKIYLVASLSHFLSDSAMSLPPLFLLHHLSPSATPSPLSLSLSNNLIAPFSHHPLPLLATLSLSLSLSLSTTNKSTNHRPTIITVIGATIIAIWATITATTILPIYRAQTQTPNHPNRSKDSGGSEVKATRRNS</sequence>
<evidence type="ECO:0000256" key="1">
    <source>
        <dbReference type="SAM" id="MobiDB-lite"/>
    </source>
</evidence>
<reference evidence="3 4" key="1">
    <citation type="submission" date="2024-02" db="EMBL/GenBank/DDBJ databases">
        <authorList>
            <person name="Vignale AGUSTIN F."/>
            <person name="Sosa J E."/>
            <person name="Modenutti C."/>
        </authorList>
    </citation>
    <scope>NUCLEOTIDE SEQUENCE [LARGE SCALE GENOMIC DNA]</scope>
</reference>
<organism evidence="3 4">
    <name type="scientific">Ilex paraguariensis</name>
    <name type="common">yerba mate</name>
    <dbReference type="NCBI Taxonomy" id="185542"/>
    <lineage>
        <taxon>Eukaryota</taxon>
        <taxon>Viridiplantae</taxon>
        <taxon>Streptophyta</taxon>
        <taxon>Embryophyta</taxon>
        <taxon>Tracheophyta</taxon>
        <taxon>Spermatophyta</taxon>
        <taxon>Magnoliopsida</taxon>
        <taxon>eudicotyledons</taxon>
        <taxon>Gunneridae</taxon>
        <taxon>Pentapetalae</taxon>
        <taxon>asterids</taxon>
        <taxon>campanulids</taxon>
        <taxon>Aquifoliales</taxon>
        <taxon>Aquifoliaceae</taxon>
        <taxon>Ilex</taxon>
    </lineage>
</organism>
<protein>
    <submittedName>
        <fullName evidence="3">Uncharacterized protein</fullName>
    </submittedName>
</protein>